<dbReference type="GO" id="GO:0032259">
    <property type="term" value="P:methylation"/>
    <property type="evidence" value="ECO:0007669"/>
    <property type="project" value="UniProtKB-KW"/>
</dbReference>
<dbReference type="Gene3D" id="3.40.50.150">
    <property type="entry name" value="Vaccinia Virus protein VP39"/>
    <property type="match status" value="1"/>
</dbReference>
<dbReference type="Proteomes" id="UP001183410">
    <property type="component" value="Unassembled WGS sequence"/>
</dbReference>
<evidence type="ECO:0000313" key="2">
    <source>
        <dbReference type="EMBL" id="MDT0266577.1"/>
    </source>
</evidence>
<dbReference type="PANTHER" id="PTHR42912:SF80">
    <property type="entry name" value="METHYLTRANSFERASE DOMAIN-CONTAINING PROTEIN"/>
    <property type="match status" value="1"/>
</dbReference>
<sequence>MTLMSETEFDTFFEPYAGNVEGFYEATYWRLADDLIKELFRRHLGVRPGQHILDAGGGTGRWAIWAAGEFRSSVTVADRSGHMLRQAEKNLAASPDAPDVRLVECDLHDAPELADAQFDAVISTYGVLSFLEDPDAAFRTLFRVLRPGGQALLMSHSYSNALASKVNRDGADVAELRELAERRIVRWAPHVPPLRVFSAQDLRDHATAAGFEAQAVFGVTSVVSPGPEDFGYPYDAISEVSRRLEDPAYFATVLDLELAASERPESAERGTNLMIKVRRPDATV</sequence>
<organism evidence="2 3">
    <name type="scientific">Streptomyces chisholmiae</name>
    <dbReference type="NCBI Taxonomy" id="3075540"/>
    <lineage>
        <taxon>Bacteria</taxon>
        <taxon>Bacillati</taxon>
        <taxon>Actinomycetota</taxon>
        <taxon>Actinomycetes</taxon>
        <taxon>Kitasatosporales</taxon>
        <taxon>Streptomycetaceae</taxon>
        <taxon>Streptomyces</taxon>
    </lineage>
</organism>
<evidence type="ECO:0000313" key="3">
    <source>
        <dbReference type="Proteomes" id="UP001183410"/>
    </source>
</evidence>
<name>A0ABU2JNL5_9ACTN</name>
<keyword evidence="3" id="KW-1185">Reference proteome</keyword>
<dbReference type="PANTHER" id="PTHR42912">
    <property type="entry name" value="METHYLTRANSFERASE"/>
    <property type="match status" value="1"/>
</dbReference>
<protein>
    <submittedName>
        <fullName evidence="2">Methyltransferase domain-containing protein</fullName>
    </submittedName>
</protein>
<proteinExistence type="predicted"/>
<keyword evidence="2" id="KW-0489">Methyltransferase</keyword>
<dbReference type="InterPro" id="IPR041698">
    <property type="entry name" value="Methyltransf_25"/>
</dbReference>
<accession>A0ABU2JNL5</accession>
<dbReference type="GO" id="GO:0008168">
    <property type="term" value="F:methyltransferase activity"/>
    <property type="evidence" value="ECO:0007669"/>
    <property type="project" value="UniProtKB-KW"/>
</dbReference>
<dbReference type="InterPro" id="IPR050508">
    <property type="entry name" value="Methyltransf_Superfamily"/>
</dbReference>
<dbReference type="InterPro" id="IPR029063">
    <property type="entry name" value="SAM-dependent_MTases_sf"/>
</dbReference>
<feature type="domain" description="Methyltransferase" evidence="1">
    <location>
        <begin position="52"/>
        <end position="149"/>
    </location>
</feature>
<gene>
    <name evidence="2" type="ORF">RM844_09755</name>
</gene>
<comment type="caution">
    <text evidence="2">The sequence shown here is derived from an EMBL/GenBank/DDBJ whole genome shotgun (WGS) entry which is preliminary data.</text>
</comment>
<dbReference type="Pfam" id="PF13649">
    <property type="entry name" value="Methyltransf_25"/>
    <property type="match status" value="1"/>
</dbReference>
<dbReference type="CDD" id="cd02440">
    <property type="entry name" value="AdoMet_MTases"/>
    <property type="match status" value="1"/>
</dbReference>
<reference evidence="3" key="1">
    <citation type="submission" date="2023-07" db="EMBL/GenBank/DDBJ databases">
        <title>30 novel species of actinomycetes from the DSMZ collection.</title>
        <authorList>
            <person name="Nouioui I."/>
        </authorList>
    </citation>
    <scope>NUCLEOTIDE SEQUENCE [LARGE SCALE GENOMIC DNA]</scope>
    <source>
        <strain evidence="3">DSM 44915</strain>
    </source>
</reference>
<keyword evidence="2" id="KW-0808">Transferase</keyword>
<dbReference type="EMBL" id="JAVREO010000005">
    <property type="protein sequence ID" value="MDT0266577.1"/>
    <property type="molecule type" value="Genomic_DNA"/>
</dbReference>
<evidence type="ECO:0000259" key="1">
    <source>
        <dbReference type="Pfam" id="PF13649"/>
    </source>
</evidence>
<dbReference type="SUPFAM" id="SSF53335">
    <property type="entry name" value="S-adenosyl-L-methionine-dependent methyltransferases"/>
    <property type="match status" value="1"/>
</dbReference>